<proteinExistence type="predicted"/>
<dbReference type="Proteomes" id="UP000824540">
    <property type="component" value="Unassembled WGS sequence"/>
</dbReference>
<dbReference type="OrthoDB" id="2013775at2759"/>
<organism evidence="8 9">
    <name type="scientific">Albula glossodonta</name>
    <name type="common">roundjaw bonefish</name>
    <dbReference type="NCBI Taxonomy" id="121402"/>
    <lineage>
        <taxon>Eukaryota</taxon>
        <taxon>Metazoa</taxon>
        <taxon>Chordata</taxon>
        <taxon>Craniata</taxon>
        <taxon>Vertebrata</taxon>
        <taxon>Euteleostomi</taxon>
        <taxon>Actinopterygii</taxon>
        <taxon>Neopterygii</taxon>
        <taxon>Teleostei</taxon>
        <taxon>Albuliformes</taxon>
        <taxon>Albulidae</taxon>
        <taxon>Albula</taxon>
    </lineage>
</organism>
<dbReference type="InterPro" id="IPR045025">
    <property type="entry name" value="HACL1-like"/>
</dbReference>
<evidence type="ECO:0000259" key="7">
    <source>
        <dbReference type="PROSITE" id="PS50853"/>
    </source>
</evidence>
<dbReference type="Gene3D" id="2.60.40.10">
    <property type="entry name" value="Immunoglobulins"/>
    <property type="match status" value="1"/>
</dbReference>
<keyword evidence="6" id="KW-0812">Transmembrane</keyword>
<evidence type="ECO:0000256" key="6">
    <source>
        <dbReference type="SAM" id="Phobius"/>
    </source>
</evidence>
<dbReference type="InterPro" id="IPR036116">
    <property type="entry name" value="FN3_sf"/>
</dbReference>
<feature type="region of interest" description="Disordered" evidence="5">
    <location>
        <begin position="75"/>
        <end position="121"/>
    </location>
</feature>
<dbReference type="GO" id="GO:0016829">
    <property type="term" value="F:lyase activity"/>
    <property type="evidence" value="ECO:0007669"/>
    <property type="project" value="UniProtKB-KW"/>
</dbReference>
<dbReference type="GO" id="GO:0046872">
    <property type="term" value="F:metal ion binding"/>
    <property type="evidence" value="ECO:0007669"/>
    <property type="project" value="UniProtKB-KW"/>
</dbReference>
<protein>
    <recommendedName>
        <fullName evidence="7">Fibronectin type-III domain-containing protein</fullName>
    </recommendedName>
</protein>
<dbReference type="GO" id="GO:0001561">
    <property type="term" value="P:fatty acid alpha-oxidation"/>
    <property type="evidence" value="ECO:0007669"/>
    <property type="project" value="TreeGrafter"/>
</dbReference>
<keyword evidence="4" id="KW-0456">Lyase</keyword>
<evidence type="ECO:0000256" key="1">
    <source>
        <dbReference type="ARBA" id="ARBA00001964"/>
    </source>
</evidence>
<name>A0A8T2P6D1_9TELE</name>
<evidence type="ECO:0000256" key="2">
    <source>
        <dbReference type="ARBA" id="ARBA00022723"/>
    </source>
</evidence>
<feature type="transmembrane region" description="Helical" evidence="6">
    <location>
        <begin position="246"/>
        <end position="268"/>
    </location>
</feature>
<feature type="domain" description="Fibronectin type-III" evidence="7">
    <location>
        <begin position="140"/>
        <end position="236"/>
    </location>
</feature>
<dbReference type="GO" id="GO:0030976">
    <property type="term" value="F:thiamine pyrophosphate binding"/>
    <property type="evidence" value="ECO:0007669"/>
    <property type="project" value="InterPro"/>
</dbReference>
<sequence>MGNHSQRCQAVPSPAVNVSTESSEALGVQEVSVQHDQGRSREMLELPIDQIKLTTGVTSLQVRIPSWEQAAGILRTSGEERTGSSRPRHTPRAPKQHGSGPSVRPGLPPVRHGEGKPGPVLEEREELPVVTDPCELNQHFILNVTAGQVTSSSATIHWAARQHSGPAVYFRVLFDRFDQRERFHRFVYIRDRAHQVTLQELREDSTYMVCVEGVVGGAVCPVASRDHCVGVVTQPAEREGGVDVQVVIKVILGVNILLMLLLGGVWIGRSFRRTLRRRKSAVRIRQMLSTRQPLCSMATTVTKDFSAYQNVEYMFGIVGVPVIEVAMAAQAAGIKYVGMRNEQASSSVSGGVRTGTHPRVRRDGQCQHELLVQRPTADFTLDKRRVL</sequence>
<dbReference type="CDD" id="cd00063">
    <property type="entry name" value="FN3"/>
    <property type="match status" value="1"/>
</dbReference>
<comment type="caution">
    <text evidence="8">The sequence shown here is derived from an EMBL/GenBank/DDBJ whole genome shotgun (WGS) entry which is preliminary data.</text>
</comment>
<evidence type="ECO:0000256" key="3">
    <source>
        <dbReference type="ARBA" id="ARBA00022842"/>
    </source>
</evidence>
<feature type="compositionally biased region" description="Basic residues" evidence="5">
    <location>
        <begin position="86"/>
        <end position="95"/>
    </location>
</feature>
<comment type="cofactor">
    <cofactor evidence="1">
        <name>thiamine diphosphate</name>
        <dbReference type="ChEBI" id="CHEBI:58937"/>
    </cofactor>
</comment>
<evidence type="ECO:0000313" key="9">
    <source>
        <dbReference type="Proteomes" id="UP000824540"/>
    </source>
</evidence>
<dbReference type="PROSITE" id="PS50853">
    <property type="entry name" value="FN3"/>
    <property type="match status" value="1"/>
</dbReference>
<dbReference type="SUPFAM" id="SSF49265">
    <property type="entry name" value="Fibronectin type III"/>
    <property type="match status" value="1"/>
</dbReference>
<evidence type="ECO:0000256" key="4">
    <source>
        <dbReference type="ARBA" id="ARBA00023239"/>
    </source>
</evidence>
<keyword evidence="9" id="KW-1185">Reference proteome</keyword>
<dbReference type="InterPro" id="IPR003961">
    <property type="entry name" value="FN3_dom"/>
</dbReference>
<dbReference type="GO" id="GO:0005777">
    <property type="term" value="C:peroxisome"/>
    <property type="evidence" value="ECO:0007669"/>
    <property type="project" value="TreeGrafter"/>
</dbReference>
<gene>
    <name evidence="8" type="ORF">JZ751_009695</name>
</gene>
<keyword evidence="6" id="KW-1133">Transmembrane helix</keyword>
<accession>A0A8T2P6D1</accession>
<keyword evidence="2" id="KW-0479">Metal-binding</keyword>
<dbReference type="PANTHER" id="PTHR43710">
    <property type="entry name" value="2-HYDROXYACYL-COA LYASE"/>
    <property type="match status" value="1"/>
</dbReference>
<evidence type="ECO:0000256" key="5">
    <source>
        <dbReference type="SAM" id="MobiDB-lite"/>
    </source>
</evidence>
<keyword evidence="3" id="KW-0460">Magnesium</keyword>
<dbReference type="Pfam" id="PF00041">
    <property type="entry name" value="fn3"/>
    <property type="match status" value="1"/>
</dbReference>
<reference evidence="8" key="1">
    <citation type="thesis" date="2021" institute="BYU ScholarsArchive" country="Provo, UT, USA">
        <title>Applications of and Algorithms for Genome Assembly and Genomic Analyses with an Emphasis on Marine Teleosts.</title>
        <authorList>
            <person name="Pickett B.D."/>
        </authorList>
    </citation>
    <scope>NUCLEOTIDE SEQUENCE</scope>
    <source>
        <strain evidence="8">HI-2016</strain>
    </source>
</reference>
<evidence type="ECO:0000313" key="8">
    <source>
        <dbReference type="EMBL" id="KAG9345152.1"/>
    </source>
</evidence>
<keyword evidence="6" id="KW-0472">Membrane</keyword>
<dbReference type="EMBL" id="JAFBMS010000018">
    <property type="protein sequence ID" value="KAG9345152.1"/>
    <property type="molecule type" value="Genomic_DNA"/>
</dbReference>
<dbReference type="AlphaFoldDB" id="A0A8T2P6D1"/>
<feature type="region of interest" description="Disordered" evidence="5">
    <location>
        <begin position="1"/>
        <end position="38"/>
    </location>
</feature>
<dbReference type="PANTHER" id="PTHR43710:SF2">
    <property type="entry name" value="2-HYDROXYACYL-COA LYASE 1"/>
    <property type="match status" value="1"/>
</dbReference>
<dbReference type="InterPro" id="IPR013783">
    <property type="entry name" value="Ig-like_fold"/>
</dbReference>